<dbReference type="InterPro" id="IPR015590">
    <property type="entry name" value="Aldehyde_DH_dom"/>
</dbReference>
<dbReference type="KEGG" id="xba:C7S18_21510"/>
<dbReference type="EMBL" id="CP027860">
    <property type="protein sequence ID" value="AVP99592.1"/>
    <property type="molecule type" value="Genomic_DNA"/>
</dbReference>
<dbReference type="CDD" id="cd07129">
    <property type="entry name" value="ALDH_KGSADH"/>
    <property type="match status" value="1"/>
</dbReference>
<keyword evidence="1" id="KW-0560">Oxidoreductase</keyword>
<dbReference type="InterPro" id="IPR016161">
    <property type="entry name" value="Ald_DH/histidinol_DH"/>
</dbReference>
<dbReference type="InterPro" id="IPR044151">
    <property type="entry name" value="ALDH_KGSADH"/>
</dbReference>
<dbReference type="PANTHER" id="PTHR43353:SF3">
    <property type="entry name" value="ALDEHYDE DEHYDROGENASE-RELATED"/>
    <property type="match status" value="1"/>
</dbReference>
<proteinExistence type="predicted"/>
<reference evidence="4 5" key="1">
    <citation type="submission" date="2018-03" db="EMBL/GenBank/DDBJ databases">
        <title>Ahniella affigens gen. nov., sp. nov., a gammaproteobacterium isolated from sandy soil near a stream.</title>
        <authorList>
            <person name="Ko Y."/>
            <person name="Kim J.-H."/>
        </authorList>
    </citation>
    <scope>NUCLEOTIDE SEQUENCE [LARGE SCALE GENOMIC DNA]</scope>
    <source>
        <strain evidence="4 5">D13</strain>
    </source>
</reference>
<evidence type="ECO:0000256" key="1">
    <source>
        <dbReference type="ARBA" id="ARBA00023002"/>
    </source>
</evidence>
<dbReference type="InterPro" id="IPR050740">
    <property type="entry name" value="Aldehyde_DH_Superfamily"/>
</dbReference>
<protein>
    <submittedName>
        <fullName evidence="4">Aldehyde dehydrogenase (NADP(+))</fullName>
    </submittedName>
</protein>
<dbReference type="PANTHER" id="PTHR43353">
    <property type="entry name" value="SUCCINATE-SEMIALDEHYDE DEHYDROGENASE, MITOCHONDRIAL"/>
    <property type="match status" value="1"/>
</dbReference>
<dbReference type="SUPFAM" id="SSF53720">
    <property type="entry name" value="ALDH-like"/>
    <property type="match status" value="1"/>
</dbReference>
<dbReference type="RefSeq" id="WP_106893509.1">
    <property type="nucleotide sequence ID" value="NZ_CP027860.1"/>
</dbReference>
<accession>A0A2P1PXN9</accession>
<evidence type="ECO:0000313" key="4">
    <source>
        <dbReference type="EMBL" id="AVP99592.1"/>
    </source>
</evidence>
<dbReference type="OrthoDB" id="9770537at2"/>
<feature type="compositionally biased region" description="Basic and acidic residues" evidence="2">
    <location>
        <begin position="91"/>
        <end position="101"/>
    </location>
</feature>
<reference evidence="4 5" key="2">
    <citation type="submission" date="2018-03" db="EMBL/GenBank/DDBJ databases">
        <authorList>
            <person name="Keele B.F."/>
        </authorList>
    </citation>
    <scope>NUCLEOTIDE SEQUENCE [LARGE SCALE GENOMIC DNA]</scope>
    <source>
        <strain evidence="4 5">D13</strain>
    </source>
</reference>
<sequence length="467" mass="49525">MSAPLPHHSPADVATLAEAAAQAFPVLAQSSPAKRAQLLRAIADQIEALGDTLIDCVCAESALPRARVQGERGRTTAQLRMFATLAEADLWREPRTDDADPNRQPAPRPRIHSERRPIGPVAVFGASNFPLAFSVAGGDSASALAIGCPVVAKAHPAHPETCRLISGAIDRAVAACALPPAVFQVFFESGFDAGQALVQHPAIKAAAFTGSRRGGMALWRLAQNRRDPIPFFAEMSSVNPVFITPACAKADPEGLATGLVGSMTLGVGQFCTQPGLLFVTRDSAPALVSALIQRVQQVPPGTMLTAAMAAHYRDLVEARRAEANVQVLAEGAVASDPRQAQAMLFGCDLSTFLSNDRLQDEVFGPSSLVIEVDTVQDFETAVANLDGQLTATLWHQPGERDAFTSLLWQLEQKVGRIVFNGYPTGVEVGSATVHGGPFPACSDARFTSVGTRAIDRFLRVVAWQEPA</sequence>
<dbReference type="Gene3D" id="3.40.309.10">
    <property type="entry name" value="Aldehyde Dehydrogenase, Chain A, domain 2"/>
    <property type="match status" value="1"/>
</dbReference>
<dbReference type="Proteomes" id="UP000241074">
    <property type="component" value="Chromosome"/>
</dbReference>
<evidence type="ECO:0000256" key="2">
    <source>
        <dbReference type="SAM" id="MobiDB-lite"/>
    </source>
</evidence>
<dbReference type="Gene3D" id="3.40.605.10">
    <property type="entry name" value="Aldehyde Dehydrogenase, Chain A, domain 1"/>
    <property type="match status" value="1"/>
</dbReference>
<feature type="domain" description="Aldehyde dehydrogenase" evidence="3">
    <location>
        <begin position="6"/>
        <end position="428"/>
    </location>
</feature>
<keyword evidence="5" id="KW-1185">Reference proteome</keyword>
<dbReference type="GO" id="GO:0016620">
    <property type="term" value="F:oxidoreductase activity, acting on the aldehyde or oxo group of donors, NAD or NADP as acceptor"/>
    <property type="evidence" value="ECO:0007669"/>
    <property type="project" value="InterPro"/>
</dbReference>
<dbReference type="InterPro" id="IPR016162">
    <property type="entry name" value="Ald_DH_N"/>
</dbReference>
<dbReference type="InterPro" id="IPR016163">
    <property type="entry name" value="Ald_DH_C"/>
</dbReference>
<organism evidence="4 5">
    <name type="scientific">Ahniella affigens</name>
    <dbReference type="NCBI Taxonomy" id="2021234"/>
    <lineage>
        <taxon>Bacteria</taxon>
        <taxon>Pseudomonadati</taxon>
        <taxon>Pseudomonadota</taxon>
        <taxon>Gammaproteobacteria</taxon>
        <taxon>Lysobacterales</taxon>
        <taxon>Rhodanobacteraceae</taxon>
        <taxon>Ahniella</taxon>
    </lineage>
</organism>
<name>A0A2P1PXN9_9GAMM</name>
<dbReference type="Pfam" id="PF00171">
    <property type="entry name" value="Aldedh"/>
    <property type="match status" value="1"/>
</dbReference>
<dbReference type="AlphaFoldDB" id="A0A2P1PXN9"/>
<feature type="region of interest" description="Disordered" evidence="2">
    <location>
        <begin position="91"/>
        <end position="113"/>
    </location>
</feature>
<evidence type="ECO:0000259" key="3">
    <source>
        <dbReference type="Pfam" id="PF00171"/>
    </source>
</evidence>
<evidence type="ECO:0000313" key="5">
    <source>
        <dbReference type="Proteomes" id="UP000241074"/>
    </source>
</evidence>
<gene>
    <name evidence="4" type="ORF">C7S18_21510</name>
</gene>